<name>A0AAJ1F924_9HYPH</name>
<dbReference type="Proteomes" id="UP001155380">
    <property type="component" value="Unassembled WGS sequence"/>
</dbReference>
<comment type="caution">
    <text evidence="2">The sequence shown here is derived from an EMBL/GenBank/DDBJ whole genome shotgun (WGS) entry which is preliminary data.</text>
</comment>
<reference evidence="2" key="1">
    <citation type="submission" date="2022-06" db="EMBL/GenBank/DDBJ databases">
        <authorList>
            <person name="Sun Q."/>
        </authorList>
    </citation>
    <scope>NUCLEOTIDE SEQUENCE</scope>
    <source>
        <strain evidence="2">S101</strain>
    </source>
</reference>
<keyword evidence="1" id="KW-1133">Transmembrane helix</keyword>
<evidence type="ECO:0008006" key="4">
    <source>
        <dbReference type="Google" id="ProtNLM"/>
    </source>
</evidence>
<keyword evidence="1" id="KW-0472">Membrane</keyword>
<accession>A0AAJ1F924</accession>
<protein>
    <recommendedName>
        <fullName evidence="4">MFS transporter</fullName>
    </recommendedName>
</protein>
<evidence type="ECO:0000313" key="2">
    <source>
        <dbReference type="EMBL" id="MCO5959632.1"/>
    </source>
</evidence>
<keyword evidence="1" id="KW-0812">Transmembrane</keyword>
<dbReference type="RefSeq" id="WP_250913118.1">
    <property type="nucleotide sequence ID" value="NZ_JAMXLX010000010.1"/>
</dbReference>
<gene>
    <name evidence="2" type="ORF">NBH21_22920</name>
</gene>
<organism evidence="2 3">
    <name type="scientific">Ciceribacter sichuanensis</name>
    <dbReference type="NCBI Taxonomy" id="2949647"/>
    <lineage>
        <taxon>Bacteria</taxon>
        <taxon>Pseudomonadati</taxon>
        <taxon>Pseudomonadota</taxon>
        <taxon>Alphaproteobacteria</taxon>
        <taxon>Hyphomicrobiales</taxon>
        <taxon>Rhizobiaceae</taxon>
        <taxon>Ciceribacter</taxon>
    </lineage>
</organism>
<feature type="transmembrane region" description="Helical" evidence="1">
    <location>
        <begin position="33"/>
        <end position="53"/>
    </location>
</feature>
<dbReference type="EMBL" id="JAMXLX010000010">
    <property type="protein sequence ID" value="MCO5959632.1"/>
    <property type="molecule type" value="Genomic_DNA"/>
</dbReference>
<proteinExistence type="predicted"/>
<dbReference type="AlphaFoldDB" id="A0AAJ1F924"/>
<evidence type="ECO:0000313" key="3">
    <source>
        <dbReference type="Proteomes" id="UP001155380"/>
    </source>
</evidence>
<sequence length="60" mass="6455">MLVALALAAGTMGATMASPLYPLYEQTWALRHSTITVPYIVYMVGVLAAFLLLGRLRGSL</sequence>
<evidence type="ECO:0000256" key="1">
    <source>
        <dbReference type="SAM" id="Phobius"/>
    </source>
</evidence>